<dbReference type="SUPFAM" id="SSF56112">
    <property type="entry name" value="Protein kinase-like (PK-like)"/>
    <property type="match status" value="1"/>
</dbReference>
<evidence type="ECO:0000259" key="2">
    <source>
        <dbReference type="Pfam" id="PF01636"/>
    </source>
</evidence>
<dbReference type="RefSeq" id="WP_379512852.1">
    <property type="nucleotide sequence ID" value="NZ_JBHSPA010000008.1"/>
</dbReference>
<dbReference type="Gene3D" id="3.90.1200.10">
    <property type="match status" value="1"/>
</dbReference>
<name>A0ABW1CCA1_9ACTN</name>
<protein>
    <submittedName>
        <fullName evidence="3">Aminoglycoside phosphotransferase family protein</fullName>
        <ecNumber evidence="3">2.7.1.-</ecNumber>
    </submittedName>
</protein>
<keyword evidence="4" id="KW-1185">Reference proteome</keyword>
<keyword evidence="3" id="KW-0808">Transferase</keyword>
<proteinExistence type="predicted"/>
<evidence type="ECO:0000313" key="4">
    <source>
        <dbReference type="Proteomes" id="UP001596058"/>
    </source>
</evidence>
<accession>A0ABW1CCA1</accession>
<evidence type="ECO:0000256" key="1">
    <source>
        <dbReference type="SAM" id="MobiDB-lite"/>
    </source>
</evidence>
<gene>
    <name evidence="3" type="ORF">ACFPZ3_05570</name>
</gene>
<reference evidence="4" key="1">
    <citation type="journal article" date="2019" name="Int. J. Syst. Evol. Microbiol.">
        <title>The Global Catalogue of Microorganisms (GCM) 10K type strain sequencing project: providing services to taxonomists for standard genome sequencing and annotation.</title>
        <authorList>
            <consortium name="The Broad Institute Genomics Platform"/>
            <consortium name="The Broad Institute Genome Sequencing Center for Infectious Disease"/>
            <person name="Wu L."/>
            <person name="Ma J."/>
        </authorList>
    </citation>
    <scope>NUCLEOTIDE SEQUENCE [LARGE SCALE GENOMIC DNA]</scope>
    <source>
        <strain evidence="4">CCUG 53903</strain>
    </source>
</reference>
<dbReference type="InterPro" id="IPR011009">
    <property type="entry name" value="Kinase-like_dom_sf"/>
</dbReference>
<feature type="domain" description="Aminoglycoside phosphotransferase" evidence="2">
    <location>
        <begin position="109"/>
        <end position="170"/>
    </location>
</feature>
<organism evidence="3 4">
    <name type="scientific">Nonomuraea insulae</name>
    <dbReference type="NCBI Taxonomy" id="1616787"/>
    <lineage>
        <taxon>Bacteria</taxon>
        <taxon>Bacillati</taxon>
        <taxon>Actinomycetota</taxon>
        <taxon>Actinomycetes</taxon>
        <taxon>Streptosporangiales</taxon>
        <taxon>Streptosporangiaceae</taxon>
        <taxon>Nonomuraea</taxon>
    </lineage>
</organism>
<dbReference type="EMBL" id="JBHSPA010000008">
    <property type="protein sequence ID" value="MFC5823314.1"/>
    <property type="molecule type" value="Genomic_DNA"/>
</dbReference>
<dbReference type="EC" id="2.7.1.-" evidence="3"/>
<sequence>MTEEPLTGGNRTEEPLTGGNRAQEVVRVGETVRRSRDAGSAFAAQVLKYLESVAYPYAPRHHGLDERGRDVLSYIPGVTTDHPTQRAPGAYALGGRMLRALHDATAGHPLAAGRECVMHGDPGPFNTIFQAGLPVAFIDWSSCRPGDRLDDLGYLAWTWCVQAQGHVPIADQARHLRELRDGYGDVEPEPLLEAMTRRQDEMADAESANATDPGLPATRRRHAAAAVAWATADRDLIHRHRALLLSALR</sequence>
<dbReference type="InterPro" id="IPR002575">
    <property type="entry name" value="Aminoglycoside_PTrfase"/>
</dbReference>
<feature type="region of interest" description="Disordered" evidence="1">
    <location>
        <begin position="1"/>
        <end position="22"/>
    </location>
</feature>
<comment type="caution">
    <text evidence="3">The sequence shown here is derived from an EMBL/GenBank/DDBJ whole genome shotgun (WGS) entry which is preliminary data.</text>
</comment>
<evidence type="ECO:0000313" key="3">
    <source>
        <dbReference type="EMBL" id="MFC5823314.1"/>
    </source>
</evidence>
<dbReference type="GO" id="GO:0016740">
    <property type="term" value="F:transferase activity"/>
    <property type="evidence" value="ECO:0007669"/>
    <property type="project" value="UniProtKB-KW"/>
</dbReference>
<dbReference type="Proteomes" id="UP001596058">
    <property type="component" value="Unassembled WGS sequence"/>
</dbReference>
<dbReference type="Pfam" id="PF01636">
    <property type="entry name" value="APH"/>
    <property type="match status" value="1"/>
</dbReference>